<evidence type="ECO:0000313" key="3">
    <source>
        <dbReference type="Proteomes" id="UP000564806"/>
    </source>
</evidence>
<dbReference type="AlphaFoldDB" id="A0A850EM59"/>
<dbReference type="InterPro" id="IPR050950">
    <property type="entry name" value="HTH-type_LysR_regulators"/>
</dbReference>
<accession>A0A850EM59</accession>
<protein>
    <submittedName>
        <fullName evidence="2">LysR family transcriptional regulator substrate-binding protein</fullName>
    </submittedName>
</protein>
<comment type="caution">
    <text evidence="2">The sequence shown here is derived from an EMBL/GenBank/DDBJ whole genome shotgun (WGS) entry which is preliminary data.</text>
</comment>
<keyword evidence="3" id="KW-1185">Reference proteome</keyword>
<organism evidence="2 3">
    <name type="scientific">Paenibacillus agri</name>
    <dbReference type="NCBI Taxonomy" id="2744309"/>
    <lineage>
        <taxon>Bacteria</taxon>
        <taxon>Bacillati</taxon>
        <taxon>Bacillota</taxon>
        <taxon>Bacilli</taxon>
        <taxon>Bacillales</taxon>
        <taxon>Paenibacillaceae</taxon>
        <taxon>Paenibacillus</taxon>
    </lineage>
</organism>
<proteinExistence type="predicted"/>
<dbReference type="GO" id="GO:0005829">
    <property type="term" value="C:cytosol"/>
    <property type="evidence" value="ECO:0007669"/>
    <property type="project" value="TreeGrafter"/>
</dbReference>
<feature type="domain" description="LysR substrate-binding" evidence="1">
    <location>
        <begin position="2"/>
        <end position="123"/>
    </location>
</feature>
<dbReference type="InterPro" id="IPR005119">
    <property type="entry name" value="LysR_subst-bd"/>
</dbReference>
<evidence type="ECO:0000313" key="2">
    <source>
        <dbReference type="EMBL" id="NUU62158.1"/>
    </source>
</evidence>
<evidence type="ECO:0000259" key="1">
    <source>
        <dbReference type="Pfam" id="PF03466"/>
    </source>
</evidence>
<dbReference type="PANTHER" id="PTHR30419">
    <property type="entry name" value="HTH-TYPE TRANSCRIPTIONAL REGULATOR YBHD"/>
    <property type="match status" value="1"/>
</dbReference>
<gene>
    <name evidence="2" type="ORF">HPT30_17585</name>
</gene>
<reference evidence="2" key="1">
    <citation type="submission" date="2020-06" db="EMBL/GenBank/DDBJ databases">
        <title>Paenibacillus sp. nov., isolated from soil.</title>
        <authorList>
            <person name="Seo Y.L."/>
        </authorList>
    </citation>
    <scope>NUCLEOTIDE SEQUENCE [LARGE SCALE GENOMIC DNA]</scope>
    <source>
        <strain evidence="2">JW14</strain>
    </source>
</reference>
<dbReference type="Proteomes" id="UP000564806">
    <property type="component" value="Unassembled WGS sequence"/>
</dbReference>
<dbReference type="EMBL" id="JABWCS010000213">
    <property type="protein sequence ID" value="NUU62158.1"/>
    <property type="molecule type" value="Genomic_DNA"/>
</dbReference>
<dbReference type="CDD" id="cd05466">
    <property type="entry name" value="PBP2_LTTR_substrate"/>
    <property type="match status" value="1"/>
</dbReference>
<dbReference type="SUPFAM" id="SSF53850">
    <property type="entry name" value="Periplasmic binding protein-like II"/>
    <property type="match status" value="1"/>
</dbReference>
<sequence length="177" mass="19643">MYEEQFYLTVPAGHPLADSPSVEFAEVQTMPIIMFPKEHRCRQLIDASCSTSGFSLEPFIETNTIDSIFSLIKSGASVSVLSKSLIHLYNDGSIRAIPIIHPVLSRQVAIIHNRGSSANRLRRIFRCCGYLSVKRALSVRSYNLHKINIGVPLNATAICSVKRALSISPYSLQTSNY</sequence>
<name>A0A850EM59_9BACL</name>
<dbReference type="Pfam" id="PF03466">
    <property type="entry name" value="LysR_substrate"/>
    <property type="match status" value="1"/>
</dbReference>
<dbReference type="Gene3D" id="3.40.190.290">
    <property type="match status" value="1"/>
</dbReference>
<dbReference type="GO" id="GO:0006355">
    <property type="term" value="P:regulation of DNA-templated transcription"/>
    <property type="evidence" value="ECO:0007669"/>
    <property type="project" value="TreeGrafter"/>
</dbReference>